<protein>
    <recommendedName>
        <fullName evidence="3">Serine-threonine/tyrosine-protein kinase catalytic domain-containing protein</fullName>
    </recommendedName>
</protein>
<proteinExistence type="predicted"/>
<gene>
    <name evidence="1" type="ORF">C2G38_2147019</name>
</gene>
<dbReference type="EMBL" id="QKWP01001501">
    <property type="protein sequence ID" value="RIB08500.1"/>
    <property type="molecule type" value="Genomic_DNA"/>
</dbReference>
<organism evidence="1 2">
    <name type="scientific">Gigaspora rosea</name>
    <dbReference type="NCBI Taxonomy" id="44941"/>
    <lineage>
        <taxon>Eukaryota</taxon>
        <taxon>Fungi</taxon>
        <taxon>Fungi incertae sedis</taxon>
        <taxon>Mucoromycota</taxon>
        <taxon>Glomeromycotina</taxon>
        <taxon>Glomeromycetes</taxon>
        <taxon>Diversisporales</taxon>
        <taxon>Gigasporaceae</taxon>
        <taxon>Gigaspora</taxon>
    </lineage>
</organism>
<dbReference type="InterPro" id="IPR011009">
    <property type="entry name" value="Kinase-like_dom_sf"/>
</dbReference>
<reference evidence="1 2" key="1">
    <citation type="submission" date="2018-06" db="EMBL/GenBank/DDBJ databases">
        <title>Comparative genomics reveals the genomic features of Rhizophagus irregularis, R. cerebriforme, R. diaphanum and Gigaspora rosea, and their symbiotic lifestyle signature.</title>
        <authorList>
            <person name="Morin E."/>
            <person name="San Clemente H."/>
            <person name="Chen E.C.H."/>
            <person name="De La Providencia I."/>
            <person name="Hainaut M."/>
            <person name="Kuo A."/>
            <person name="Kohler A."/>
            <person name="Murat C."/>
            <person name="Tang N."/>
            <person name="Roy S."/>
            <person name="Loubradou J."/>
            <person name="Henrissat B."/>
            <person name="Grigoriev I.V."/>
            <person name="Corradi N."/>
            <person name="Roux C."/>
            <person name="Martin F.M."/>
        </authorList>
    </citation>
    <scope>NUCLEOTIDE SEQUENCE [LARGE SCALE GENOMIC DNA]</scope>
    <source>
        <strain evidence="1 2">DAOM 194757</strain>
    </source>
</reference>
<accession>A0A397UEC5</accession>
<keyword evidence="2" id="KW-1185">Reference proteome</keyword>
<dbReference type="Proteomes" id="UP000266673">
    <property type="component" value="Unassembled WGS sequence"/>
</dbReference>
<comment type="caution">
    <text evidence="1">The sequence shown here is derived from an EMBL/GenBank/DDBJ whole genome shotgun (WGS) entry which is preliminary data.</text>
</comment>
<dbReference type="OrthoDB" id="2351630at2759"/>
<dbReference type="Gene3D" id="1.10.510.10">
    <property type="entry name" value="Transferase(Phosphotransferase) domain 1"/>
    <property type="match status" value="1"/>
</dbReference>
<evidence type="ECO:0008006" key="3">
    <source>
        <dbReference type="Google" id="ProtNLM"/>
    </source>
</evidence>
<sequence>MTEISTGKPPHYDVEYDEILAIQICNGLRPEFAKGTPECYIQLANQCMDANPPNRPTASYIYDAISRWYNIVDRGVAEDKNELTILRAFQYADTIIPTLSVELPVIPNDKLTSKLLNFKNLSEPINSSFIPPLEMLNKDMCYFELLKLFIFYQIGANFIFWN</sequence>
<evidence type="ECO:0000313" key="2">
    <source>
        <dbReference type="Proteomes" id="UP000266673"/>
    </source>
</evidence>
<dbReference type="AlphaFoldDB" id="A0A397UEC5"/>
<evidence type="ECO:0000313" key="1">
    <source>
        <dbReference type="EMBL" id="RIB08500.1"/>
    </source>
</evidence>
<dbReference type="SUPFAM" id="SSF56112">
    <property type="entry name" value="Protein kinase-like (PK-like)"/>
    <property type="match status" value="1"/>
</dbReference>
<name>A0A397UEC5_9GLOM</name>